<dbReference type="PROSITE" id="PS50221">
    <property type="entry name" value="GAIN_B"/>
    <property type="match status" value="1"/>
</dbReference>
<evidence type="ECO:0000256" key="3">
    <source>
        <dbReference type="ARBA" id="ARBA00022989"/>
    </source>
</evidence>
<feature type="transmembrane region" description="Helical" evidence="7">
    <location>
        <begin position="935"/>
        <end position="956"/>
    </location>
</feature>
<evidence type="ECO:0000313" key="11">
    <source>
        <dbReference type="EnsemblMetazoa" id="XP_038068668.1"/>
    </source>
</evidence>
<dbReference type="PANTHER" id="PTHR47767">
    <property type="entry name" value="ADHESION G PROTEIN-COUPLED RECEPTOR G7"/>
    <property type="match status" value="1"/>
</dbReference>
<dbReference type="InterPro" id="IPR017981">
    <property type="entry name" value="GPCR_2-like_7TM"/>
</dbReference>
<dbReference type="PROSITE" id="PS50261">
    <property type="entry name" value="G_PROTEIN_RECEP_F2_4"/>
    <property type="match status" value="1"/>
</dbReference>
<dbReference type="OMA" id="ITTQGMH"/>
<evidence type="ECO:0000259" key="9">
    <source>
        <dbReference type="PROSITE" id="PS50221"/>
    </source>
</evidence>
<evidence type="ECO:0000256" key="1">
    <source>
        <dbReference type="ARBA" id="ARBA00004141"/>
    </source>
</evidence>
<evidence type="ECO:0000256" key="8">
    <source>
        <dbReference type="SAM" id="SignalP"/>
    </source>
</evidence>
<evidence type="ECO:0000313" key="12">
    <source>
        <dbReference type="Proteomes" id="UP000887568"/>
    </source>
</evidence>
<evidence type="ECO:0000259" key="10">
    <source>
        <dbReference type="PROSITE" id="PS50261"/>
    </source>
</evidence>
<sequence length="1123" mass="123008">MDILVRKPIWICILAVVLAFTVVTSLPSPRSAHHYMYDIDIDFDNPSLGSHHREQRRTGRGESLDTWDCGNITQVPDDVRTDFPLDAFYQKYTHAYGIPIVSSNVSLDASLTRACYTVRFLLADRKDLRDAMYDQYGRVAVIALTERTTQIPEHSYLNSDVWDDRARGLGGTRQVPVTTDGEENILCRSWRQDRWYEEDILIHEFAHAIHLISLNRVDAAFDSALQTAYDMAVVDNLWPSTYAISRKIEYFAEGVQGFFNVQVCRSFVDAVHNHICTRDALKGYDRRLFDLITEVFPCMNTVVDRCNSNQDLAANQVLRMDCELPATTITTPLGTTTDAITTLTSTTEVPTTITTPLGTTTDAITTLTPTTEVTTTITTPLGTTTDAITTLTSTTEVTTTITTPLGTTTDVITTQGMHLPEFCVETTIVDAAVGSLTWPMTGAGLQSQSMEVCPLETQYAGLPRAVRNCSIVDGPHVYFEWEMEYEVRDCGSSRDRNDITIQDLAQVMVSVGNVVEVSQFLANLTAIDPKGLQDPNLTLGAVSKVLQNIVAAESGETEVADAVLQTVNNIIIGLSSGQVSGKADLISRSSIVKSFQAQVAQTLRREGSISLRQDSVQVEAVSVNRSEAVNGLGFASVQRSASGDTSVPREVSLNQTRIQVFVGHSEPSKVVASVRLPGSELDLADDGDNSTQPKLRASFIVYKDDTLFLSALKPGVSVGGVVVAVTLQDMVLRNLVNPVLIQYKTPAGLSKNTLQETKCVFWDFSLEQGVGAWSESGCVLAEVTNDVIACHCDHLTNFAVLVNIGTNARRDFQQALNAVSQIGCALCIILLSITLIASICVRPQDDNREDSYVDMSRPIHMQLCVSLLVLYVVFLAGVDGAKGSEAGCVFVAALLHYLTLVSVMLMTVDAWDLYSATVREGPVQDKRLHIVRDVVLAWGCPLIIMAITVSAALSYYRINEDDTNSVTTYCFLKPGIAMYLGLLLPIGLFLAHNITLCFLVARSLPEVWERFHSRQVSQRLQNVVGIAALTMLTWLFGILAITSGAMAYHIMVLLTATSQGVFIFIAFCIRRSEVREGVLARLGRLPLPGSSCLKHSNPKEKYEVQHKSAPPGTELNAFPSSAD</sequence>
<name>A0A914AYA9_PATMI</name>
<keyword evidence="12" id="KW-1185">Reference proteome</keyword>
<feature type="transmembrane region" description="Helical" evidence="7">
    <location>
        <begin position="976"/>
        <end position="1001"/>
    </location>
</feature>
<keyword evidence="4 7" id="KW-0472">Membrane</keyword>
<dbReference type="Gene3D" id="2.60.220.50">
    <property type="match status" value="1"/>
</dbReference>
<dbReference type="GO" id="GO:0016020">
    <property type="term" value="C:membrane"/>
    <property type="evidence" value="ECO:0007669"/>
    <property type="project" value="UniProtKB-SubCell"/>
</dbReference>
<accession>A0A914AYA9</accession>
<dbReference type="InterPro" id="IPR053066">
    <property type="entry name" value="ADGR_G7"/>
</dbReference>
<evidence type="ECO:0000256" key="7">
    <source>
        <dbReference type="SAM" id="Phobius"/>
    </source>
</evidence>
<evidence type="ECO:0000256" key="4">
    <source>
        <dbReference type="ARBA" id="ARBA00023136"/>
    </source>
</evidence>
<dbReference type="OrthoDB" id="1100386at2759"/>
<feature type="domain" description="GAIN-B" evidence="9">
    <location>
        <begin position="649"/>
        <end position="808"/>
    </location>
</feature>
<keyword evidence="5" id="KW-1015">Disulfide bond</keyword>
<dbReference type="RefSeq" id="XP_038068668.1">
    <property type="nucleotide sequence ID" value="XM_038212740.1"/>
</dbReference>
<dbReference type="Proteomes" id="UP000887568">
    <property type="component" value="Unplaced"/>
</dbReference>
<keyword evidence="2 7" id="KW-0812">Transmembrane</keyword>
<dbReference type="Pfam" id="PF01825">
    <property type="entry name" value="GPS"/>
    <property type="match status" value="1"/>
</dbReference>
<feature type="signal peptide" evidence="8">
    <location>
        <begin position="1"/>
        <end position="25"/>
    </location>
</feature>
<feature type="transmembrane region" description="Helical" evidence="7">
    <location>
        <begin position="1047"/>
        <end position="1069"/>
    </location>
</feature>
<evidence type="ECO:0000256" key="6">
    <source>
        <dbReference type="SAM" id="MobiDB-lite"/>
    </source>
</evidence>
<feature type="domain" description="G-protein coupled receptors family 2 profile 2" evidence="10">
    <location>
        <begin position="816"/>
        <end position="1071"/>
    </location>
</feature>
<feature type="compositionally biased region" description="Basic and acidic residues" evidence="6">
    <location>
        <begin position="1097"/>
        <end position="1106"/>
    </location>
</feature>
<dbReference type="Gene3D" id="1.20.1070.10">
    <property type="entry name" value="Rhodopsin 7-helix transmembrane proteins"/>
    <property type="match status" value="1"/>
</dbReference>
<keyword evidence="8" id="KW-0732">Signal</keyword>
<dbReference type="GO" id="GO:0004930">
    <property type="term" value="F:G protein-coupled receptor activity"/>
    <property type="evidence" value="ECO:0007669"/>
    <property type="project" value="InterPro"/>
</dbReference>
<comment type="subcellular location">
    <subcellularLocation>
        <location evidence="1">Membrane</location>
        <topology evidence="1">Multi-pass membrane protein</topology>
    </subcellularLocation>
</comment>
<protein>
    <submittedName>
        <fullName evidence="11">Uncharacterized protein</fullName>
    </submittedName>
</protein>
<dbReference type="PANTHER" id="PTHR47767:SF1">
    <property type="entry name" value="ADHESION G PROTEIN-COUPLED RECEPTOR G7"/>
    <property type="match status" value="1"/>
</dbReference>
<proteinExistence type="predicted"/>
<dbReference type="SUPFAM" id="SSF81321">
    <property type="entry name" value="Family A G protein-coupled receptor-like"/>
    <property type="match status" value="1"/>
</dbReference>
<organism evidence="11 12">
    <name type="scientific">Patiria miniata</name>
    <name type="common">Bat star</name>
    <name type="synonym">Asterina miniata</name>
    <dbReference type="NCBI Taxonomy" id="46514"/>
    <lineage>
        <taxon>Eukaryota</taxon>
        <taxon>Metazoa</taxon>
        <taxon>Echinodermata</taxon>
        <taxon>Eleutherozoa</taxon>
        <taxon>Asterozoa</taxon>
        <taxon>Asteroidea</taxon>
        <taxon>Valvatacea</taxon>
        <taxon>Valvatida</taxon>
        <taxon>Asterinidae</taxon>
        <taxon>Patiria</taxon>
    </lineage>
</organism>
<keyword evidence="3 7" id="KW-1133">Transmembrane helix</keyword>
<feature type="transmembrane region" description="Helical" evidence="7">
    <location>
        <begin position="1022"/>
        <end position="1041"/>
    </location>
</feature>
<reference evidence="11" key="1">
    <citation type="submission" date="2022-11" db="UniProtKB">
        <authorList>
            <consortium name="EnsemblMetazoa"/>
        </authorList>
    </citation>
    <scope>IDENTIFICATION</scope>
</reference>
<feature type="transmembrane region" description="Helical" evidence="7">
    <location>
        <begin position="861"/>
        <end position="878"/>
    </location>
</feature>
<dbReference type="SUPFAM" id="SSF55486">
    <property type="entry name" value="Metalloproteases ('zincins'), catalytic domain"/>
    <property type="match status" value="1"/>
</dbReference>
<dbReference type="EnsemblMetazoa" id="XM_038212740.1">
    <property type="protein sequence ID" value="XP_038068668.1"/>
    <property type="gene ID" value="LOC119738021"/>
</dbReference>
<evidence type="ECO:0000256" key="5">
    <source>
        <dbReference type="ARBA" id="ARBA00023157"/>
    </source>
</evidence>
<dbReference type="InterPro" id="IPR024079">
    <property type="entry name" value="MetalloPept_cat_dom_sf"/>
</dbReference>
<dbReference type="SMART" id="SM00303">
    <property type="entry name" value="GPS"/>
    <property type="match status" value="1"/>
</dbReference>
<dbReference type="InterPro" id="IPR046338">
    <property type="entry name" value="GAIN_dom_sf"/>
</dbReference>
<dbReference type="InterPro" id="IPR000203">
    <property type="entry name" value="GPS"/>
</dbReference>
<dbReference type="AlphaFoldDB" id="A0A914AYA9"/>
<dbReference type="GeneID" id="119738021"/>
<dbReference type="Pfam" id="PF00002">
    <property type="entry name" value="7tm_2"/>
    <property type="match status" value="1"/>
</dbReference>
<dbReference type="GO" id="GO:0007166">
    <property type="term" value="P:cell surface receptor signaling pathway"/>
    <property type="evidence" value="ECO:0007669"/>
    <property type="project" value="InterPro"/>
</dbReference>
<dbReference type="InterPro" id="IPR000832">
    <property type="entry name" value="GPCR_2_secretin-like"/>
</dbReference>
<feature type="chain" id="PRO_5038116061" evidence="8">
    <location>
        <begin position="26"/>
        <end position="1123"/>
    </location>
</feature>
<dbReference type="InterPro" id="IPR057244">
    <property type="entry name" value="GAIN_B"/>
</dbReference>
<evidence type="ECO:0000256" key="2">
    <source>
        <dbReference type="ARBA" id="ARBA00022692"/>
    </source>
</evidence>
<feature type="transmembrane region" description="Helical" evidence="7">
    <location>
        <begin position="818"/>
        <end position="841"/>
    </location>
</feature>
<feature type="transmembrane region" description="Helical" evidence="7">
    <location>
        <begin position="890"/>
        <end position="914"/>
    </location>
</feature>
<dbReference type="GO" id="GO:0008237">
    <property type="term" value="F:metallopeptidase activity"/>
    <property type="evidence" value="ECO:0007669"/>
    <property type="project" value="InterPro"/>
</dbReference>
<feature type="region of interest" description="Disordered" evidence="6">
    <location>
        <begin position="1096"/>
        <end position="1123"/>
    </location>
</feature>
<dbReference type="Gene3D" id="3.40.390.10">
    <property type="entry name" value="Collagenase (Catalytic Domain)"/>
    <property type="match status" value="1"/>
</dbReference>